<feature type="domain" description="ORC1/DEAH AAA+ ATPase" evidence="3">
    <location>
        <begin position="52"/>
        <end position="180"/>
    </location>
</feature>
<dbReference type="GO" id="GO:0016887">
    <property type="term" value="F:ATP hydrolysis activity"/>
    <property type="evidence" value="ECO:0007669"/>
    <property type="project" value="InterPro"/>
</dbReference>
<dbReference type="KEGG" id="cari:FNU76_09075"/>
<dbReference type="Pfam" id="PF13401">
    <property type="entry name" value="AAA_22"/>
    <property type="match status" value="1"/>
</dbReference>
<reference evidence="5" key="1">
    <citation type="submission" date="2019-07" db="EMBL/GenBank/DDBJ databases">
        <title>Chitinimonas sp. nov., isolated from Ny-Alesund, arctica soil.</title>
        <authorList>
            <person name="Xu Q."/>
            <person name="Peng F."/>
        </authorList>
    </citation>
    <scope>NUCLEOTIDE SEQUENCE [LARGE SCALE GENOMIC DNA]</scope>
    <source>
        <strain evidence="5">R3-44</strain>
    </source>
</reference>
<dbReference type="SUPFAM" id="SSF52540">
    <property type="entry name" value="P-loop containing nucleoside triphosphate hydrolases"/>
    <property type="match status" value="1"/>
</dbReference>
<dbReference type="Gene3D" id="3.40.50.300">
    <property type="entry name" value="P-loop containing nucleotide triphosphate hydrolases"/>
    <property type="match status" value="1"/>
</dbReference>
<dbReference type="InterPro" id="IPR027417">
    <property type="entry name" value="P-loop_NTPase"/>
</dbReference>
<keyword evidence="5" id="KW-1185">Reference proteome</keyword>
<evidence type="ECO:0000313" key="5">
    <source>
        <dbReference type="Proteomes" id="UP000317550"/>
    </source>
</evidence>
<gene>
    <name evidence="4" type="ORF">FNU76_09075</name>
</gene>
<protein>
    <submittedName>
        <fullName evidence="4">AAA family ATPase</fullName>
    </submittedName>
</protein>
<dbReference type="PANTHER" id="PTHR35894:SF1">
    <property type="entry name" value="PHOSPHORIBULOKINASE _ URIDINE KINASE FAMILY"/>
    <property type="match status" value="1"/>
</dbReference>
<dbReference type="Proteomes" id="UP000317550">
    <property type="component" value="Chromosome"/>
</dbReference>
<sequence>MIAIAKRDSAVYLDHYGLAEPPFRITPHTEFFYRGANRGATLEALQYAILHGEGLVKVTGEVGAGKTMLCRVLMEGLPADIDTVYLANPSMSKEEILLAIAEDLKLDLPGARSSVLIRALQDALIERYAAGRQVVVLIDEAHAMPEESLEEVRLLSNLEHGHHKLLQIVLFGQPELDEKLAPQAMRQLRERITHSFELAPLRQADVGEYLIFRLRTAGYKGPDPFTRHAVRRIAAESEGLTRRINILADKSLIASFAADRHQVNDTDARAACRDSAFRGRRLRRHAWPLAGAGLLALGILLGTLGGHWLTPPASGLAKAPSGLASPVRTSANTHQPVVTPSAPTAKTPAALPGTESTPTDLLSRRLSQSQAMLDSEADGRYTVQFSITPRQARQELAKMLASTARQLSAEQLYVYPLTSRQGVPYMALSYGLFMDRAAALQAQAGLPANLQRNQPILRTVGSIKQELRENAEQIAKRASPGPQGDG</sequence>
<dbReference type="AlphaFoldDB" id="A0A516SEQ5"/>
<feature type="region of interest" description="Disordered" evidence="1">
    <location>
        <begin position="319"/>
        <end position="360"/>
    </location>
</feature>
<dbReference type="EMBL" id="CP041730">
    <property type="protein sequence ID" value="QDQ26508.1"/>
    <property type="molecule type" value="Genomic_DNA"/>
</dbReference>
<dbReference type="GO" id="GO:0042834">
    <property type="term" value="F:peptidoglycan binding"/>
    <property type="evidence" value="ECO:0007669"/>
    <property type="project" value="InterPro"/>
</dbReference>
<evidence type="ECO:0000313" key="4">
    <source>
        <dbReference type="EMBL" id="QDQ26508.1"/>
    </source>
</evidence>
<keyword evidence="2" id="KW-0472">Membrane</keyword>
<dbReference type="InterPro" id="IPR049945">
    <property type="entry name" value="AAA_22"/>
</dbReference>
<dbReference type="InterPro" id="IPR036680">
    <property type="entry name" value="SPOR-like_sf"/>
</dbReference>
<name>A0A516SEQ5_9NEIS</name>
<accession>A0A516SEQ5</accession>
<evidence type="ECO:0000256" key="2">
    <source>
        <dbReference type="SAM" id="Phobius"/>
    </source>
</evidence>
<dbReference type="InterPro" id="IPR052026">
    <property type="entry name" value="ExeA_AAA_ATPase_DNA-bind"/>
</dbReference>
<dbReference type="OrthoDB" id="3197423at2"/>
<organism evidence="4 5">
    <name type="scientific">Chitinimonas arctica</name>
    <dbReference type="NCBI Taxonomy" id="2594795"/>
    <lineage>
        <taxon>Bacteria</taxon>
        <taxon>Pseudomonadati</taxon>
        <taxon>Pseudomonadota</taxon>
        <taxon>Betaproteobacteria</taxon>
        <taxon>Neisseriales</taxon>
        <taxon>Chitinibacteraceae</taxon>
        <taxon>Chitinimonas</taxon>
    </lineage>
</organism>
<keyword evidence="2" id="KW-1133">Transmembrane helix</keyword>
<evidence type="ECO:0000259" key="3">
    <source>
        <dbReference type="Pfam" id="PF13401"/>
    </source>
</evidence>
<feature type="compositionally biased region" description="Low complexity" evidence="1">
    <location>
        <begin position="339"/>
        <end position="354"/>
    </location>
</feature>
<feature type="compositionally biased region" description="Polar residues" evidence="1">
    <location>
        <begin position="327"/>
        <end position="338"/>
    </location>
</feature>
<dbReference type="Gene3D" id="3.30.70.1070">
    <property type="entry name" value="Sporulation related repeat"/>
    <property type="match status" value="1"/>
</dbReference>
<keyword evidence="2" id="KW-0812">Transmembrane</keyword>
<evidence type="ECO:0000256" key="1">
    <source>
        <dbReference type="SAM" id="MobiDB-lite"/>
    </source>
</evidence>
<feature type="transmembrane region" description="Helical" evidence="2">
    <location>
        <begin position="286"/>
        <end position="309"/>
    </location>
</feature>
<proteinExistence type="predicted"/>
<dbReference type="PANTHER" id="PTHR35894">
    <property type="entry name" value="GENERAL SECRETION PATHWAY PROTEIN A-RELATED"/>
    <property type="match status" value="1"/>
</dbReference>
<dbReference type="RefSeq" id="WP_144277902.1">
    <property type="nucleotide sequence ID" value="NZ_CP041730.1"/>
</dbReference>